<name>A0A5B7GUS7_PORTR</name>
<dbReference type="EMBL" id="VSRR010017389">
    <property type="protein sequence ID" value="MPC60314.1"/>
    <property type="molecule type" value="Genomic_DNA"/>
</dbReference>
<accession>A0A5B7GUS7</accession>
<keyword evidence="2" id="KW-1185">Reference proteome</keyword>
<proteinExistence type="predicted"/>
<reference evidence="1 2" key="1">
    <citation type="submission" date="2019-05" db="EMBL/GenBank/DDBJ databases">
        <title>Another draft genome of Portunus trituberculatus and its Hox gene families provides insights of decapod evolution.</title>
        <authorList>
            <person name="Jeong J.-H."/>
            <person name="Song I."/>
            <person name="Kim S."/>
            <person name="Choi T."/>
            <person name="Kim D."/>
            <person name="Ryu S."/>
            <person name="Kim W."/>
        </authorList>
    </citation>
    <scope>NUCLEOTIDE SEQUENCE [LARGE SCALE GENOMIC DNA]</scope>
    <source>
        <tissue evidence="1">Muscle</tissue>
    </source>
</reference>
<protein>
    <submittedName>
        <fullName evidence="1">Uncharacterized protein</fullName>
    </submittedName>
</protein>
<evidence type="ECO:0000313" key="1">
    <source>
        <dbReference type="EMBL" id="MPC60314.1"/>
    </source>
</evidence>
<comment type="caution">
    <text evidence="1">The sequence shown here is derived from an EMBL/GenBank/DDBJ whole genome shotgun (WGS) entry which is preliminary data.</text>
</comment>
<dbReference type="AlphaFoldDB" id="A0A5B7GUS7"/>
<evidence type="ECO:0000313" key="2">
    <source>
        <dbReference type="Proteomes" id="UP000324222"/>
    </source>
</evidence>
<sequence>MGQCILNKENLAVGCGVRTAILRPSWYEHNHTNCTLPLETKTLMEFYGSSIGIFNGNDCKDALLQHLTGQGQGSGACQASATIVRQCVSVAHPSIFGCANP</sequence>
<gene>
    <name evidence="1" type="ORF">E2C01_054355</name>
</gene>
<organism evidence="1 2">
    <name type="scientific">Portunus trituberculatus</name>
    <name type="common">Swimming crab</name>
    <name type="synonym">Neptunus trituberculatus</name>
    <dbReference type="NCBI Taxonomy" id="210409"/>
    <lineage>
        <taxon>Eukaryota</taxon>
        <taxon>Metazoa</taxon>
        <taxon>Ecdysozoa</taxon>
        <taxon>Arthropoda</taxon>
        <taxon>Crustacea</taxon>
        <taxon>Multicrustacea</taxon>
        <taxon>Malacostraca</taxon>
        <taxon>Eumalacostraca</taxon>
        <taxon>Eucarida</taxon>
        <taxon>Decapoda</taxon>
        <taxon>Pleocyemata</taxon>
        <taxon>Brachyura</taxon>
        <taxon>Eubrachyura</taxon>
        <taxon>Portunoidea</taxon>
        <taxon>Portunidae</taxon>
        <taxon>Portuninae</taxon>
        <taxon>Portunus</taxon>
    </lineage>
</organism>
<dbReference type="Proteomes" id="UP000324222">
    <property type="component" value="Unassembled WGS sequence"/>
</dbReference>